<dbReference type="AlphaFoldDB" id="Q9LI94"/>
<protein>
    <submittedName>
        <fullName evidence="1">Uncharacterized protein</fullName>
    </submittedName>
</protein>
<name>Q9LI94_ARATH</name>
<dbReference type="EMBL" id="AP001311">
    <property type="protein sequence ID" value="BAB02224.1"/>
    <property type="molecule type" value="Genomic_DNA"/>
</dbReference>
<dbReference type="ExpressionAtlas" id="Q9LI94">
    <property type="expression patterns" value="baseline and differential"/>
</dbReference>
<proteinExistence type="predicted"/>
<sequence length="214" mass="25075">MLLETKITFVWEVCQLGFGPIDLPGSQKCRRPDYPLALVGKHPNSGQTVWWSFGKKSTLKYGSGWDRVFWVRIRVYPEYPKLKILYQNIFKLLENTQLLKEFEYVRVLDQVQVQSDLGSGFWVLKFRIRSDILKFWVRVRIGLFGSGSVQFFGFGEWVKVDPLVWNLESETMEENRLVCLRDSMMYKEFASKVKEKLGVRAEDVVLEMSNKNPS</sequence>
<organism evidence="1">
    <name type="scientific">Arabidopsis thaliana</name>
    <name type="common">Mouse-ear cress</name>
    <dbReference type="NCBI Taxonomy" id="3702"/>
    <lineage>
        <taxon>Eukaryota</taxon>
        <taxon>Viridiplantae</taxon>
        <taxon>Streptophyta</taxon>
        <taxon>Embryophyta</taxon>
        <taxon>Tracheophyta</taxon>
        <taxon>Spermatophyta</taxon>
        <taxon>Magnoliopsida</taxon>
        <taxon>eudicotyledons</taxon>
        <taxon>Gunneridae</taxon>
        <taxon>Pentapetalae</taxon>
        <taxon>rosids</taxon>
        <taxon>malvids</taxon>
        <taxon>Brassicales</taxon>
        <taxon>Brassicaceae</taxon>
        <taxon>Camelineae</taxon>
        <taxon>Arabidopsis</taxon>
    </lineage>
</organism>
<accession>Q9LI94</accession>
<reference key="2">
    <citation type="journal article" date="2000" name="Nature">
        <title>Sequence and analysis of chromosome 3 of the plant Arabidopsis thaliana.</title>
        <authorList>
            <consortium name="European Union Chromosome 3 Arabidopsis Sequencing Consortium"/>
            <consortium name="Institute for Genomic Research"/>
            <consortium name="Kazusa DNA Research Institute"/>
            <person name="Salanoubat M."/>
            <person name="Lemcke K."/>
            <person name="Rieger M."/>
            <person name="Ansorge W."/>
            <person name="Unseld M."/>
            <person name="Fartmann B."/>
            <person name="Valle G."/>
            <person name="Blocker H."/>
            <person name="Perez-Alonso M."/>
            <person name="Obermaier B."/>
            <person name="Delseny M."/>
            <person name="Boutry M."/>
            <person name="Grivell L.A."/>
            <person name="Mache R."/>
            <person name="Puigdomenech P."/>
            <person name="De Simone V."/>
            <person name="Choisne N."/>
            <person name="Artiguenave F."/>
            <person name="Robert C."/>
            <person name="Brottier P."/>
            <person name="Wincker P."/>
            <person name="Cattolico L."/>
            <person name="Weissenbach J."/>
            <person name="Saurin W."/>
            <person name="Quetier F."/>
            <person name="Schafer M."/>
            <person name="Muller-Auer S."/>
            <person name="Gabel C."/>
            <person name="Fuchs M."/>
            <person name="Benes V."/>
            <person name="Wurmbach E."/>
            <person name="Drzonek H."/>
            <person name="Erfle H."/>
            <person name="Jordan N."/>
            <person name="Bangert S."/>
            <person name="Wiedelmann R."/>
            <person name="Kranz H."/>
            <person name="Voss H."/>
            <person name="Holland R."/>
            <person name="Brandt P."/>
            <person name="Nyakatura G."/>
            <person name="Vezzi A."/>
            <person name="D'Angelo M."/>
            <person name="Pallavicini A."/>
            <person name="Toppo S."/>
            <person name="Simionati B."/>
            <person name="Conrad A."/>
            <person name="Hornischer K."/>
            <person name="Kauer G."/>
            <person name="Lohnert T.H."/>
            <person name="Nordsiek G."/>
            <person name="Reichelt J."/>
            <person name="Scharfe M."/>
            <person name="Schon O."/>
            <person name="Bargues M."/>
            <person name="Terol J."/>
            <person name="Climent J."/>
            <person name="Navarro P."/>
            <person name="Collado C."/>
            <person name="Perez-Perez A."/>
            <person name="Ottenwalder B."/>
            <person name="Duchemin D."/>
            <person name="Cooke R."/>
            <person name="Laudie M."/>
            <person name="Berger-Llauro C."/>
            <person name="Purnelle B."/>
            <person name="Masuy D."/>
            <person name="de Haan M."/>
            <person name="Maarse A.C."/>
            <person name="Alcaraz J.P."/>
            <person name="Cottet A."/>
            <person name="Casacuberta E."/>
            <person name="Monfort A."/>
            <person name="Argiriou A."/>
            <person name="flores M."/>
            <person name="Liguori R."/>
            <person name="Vitale D."/>
            <person name="Mannhaupt G."/>
            <person name="Haase D."/>
            <person name="Schoof H."/>
            <person name="Rudd S."/>
            <person name="Zaccaria P."/>
            <person name="Mewes H.W."/>
            <person name="Mayer K.F."/>
            <person name="Kaul S."/>
            <person name="Town C.D."/>
            <person name="Koo H.L."/>
            <person name="Tallon L.J."/>
            <person name="Jenkins J."/>
            <person name="Rooney T."/>
            <person name="Rizzo M."/>
            <person name="Walts A."/>
            <person name="Utterback T."/>
            <person name="Fujii C.Y."/>
            <person name="Shea T.P."/>
            <person name="Creasy T.H."/>
            <person name="Haas B."/>
            <person name="Maiti R."/>
            <person name="Wu D."/>
            <person name="Peterson J."/>
            <person name="Van Aken S."/>
            <person name="Pai G."/>
            <person name="Militscher J."/>
            <person name="Sellers P."/>
            <person name="Gill J.E."/>
            <person name="Feldblyum T.V."/>
            <person name="Preuss D."/>
            <person name="Lin X."/>
            <person name="Nierman W.C."/>
            <person name="Salzberg S.L."/>
            <person name="White O."/>
            <person name="Venter J.C."/>
            <person name="Fraser C.M."/>
            <person name="Kaneko T."/>
            <person name="Nakamura Y."/>
            <person name="Sato S."/>
            <person name="Kato T."/>
            <person name="Asamizu E."/>
            <person name="Sasamoto S."/>
            <person name="Kimura T."/>
            <person name="Idesawa K."/>
            <person name="Kawashima K."/>
            <person name="Kishida Y."/>
            <person name="Kiyokawa C."/>
            <person name="Kohara M."/>
            <person name="Matsumoto M."/>
            <person name="Matsuno A."/>
            <person name="Muraki A."/>
            <person name="Nakayama S."/>
            <person name="Nakazaki N."/>
            <person name="Shinpo S."/>
            <person name="Takeuchi C."/>
            <person name="Wada T."/>
            <person name="Watanabe A."/>
            <person name="Yamada M."/>
            <person name="Yasuda M."/>
            <person name="Tabata S."/>
        </authorList>
    </citation>
    <scope>NUCLEOTIDE SEQUENCE [LARGE SCALE GENOMIC DNA]</scope>
    <source>
        <strain>cv. Columbia</strain>
    </source>
</reference>
<reference evidence="1" key="1">
    <citation type="journal article" date="2000" name="DNA Res.">
        <title>Structural analysis of Arabidopsis thaliana chromosome 3. II. Sequence features of the 4,251,695 bp regions covered by 90 P1, TAC and BAC clones.</title>
        <authorList>
            <person name="Nakamura Y."/>
        </authorList>
    </citation>
    <scope>NUCLEOTIDE SEQUENCE [LARGE SCALE GENOMIC DNA]</scope>
</reference>
<evidence type="ECO:0000313" key="1">
    <source>
        <dbReference type="EMBL" id="BAB02224.1"/>
    </source>
</evidence>